<dbReference type="Pfam" id="PF13499">
    <property type="entry name" value="EF-hand_7"/>
    <property type="match status" value="1"/>
</dbReference>
<dbReference type="PANTHER" id="PTHR10891">
    <property type="entry name" value="EF-HAND CALCIUM-BINDING DOMAIN CONTAINING PROTEIN"/>
    <property type="match status" value="1"/>
</dbReference>
<dbReference type="GO" id="GO:0005509">
    <property type="term" value="F:calcium ion binding"/>
    <property type="evidence" value="ECO:0007669"/>
    <property type="project" value="InterPro"/>
</dbReference>
<dbReference type="CDD" id="cd00051">
    <property type="entry name" value="EFh"/>
    <property type="match status" value="1"/>
</dbReference>
<accession>A0A0K9NSS5</accession>
<dbReference type="Pfam" id="PF13833">
    <property type="entry name" value="EF-hand_8"/>
    <property type="match status" value="1"/>
</dbReference>
<dbReference type="PROSITE" id="PS00018">
    <property type="entry name" value="EF_HAND_1"/>
    <property type="match status" value="2"/>
</dbReference>
<dbReference type="SUPFAM" id="SSF47473">
    <property type="entry name" value="EF-hand"/>
    <property type="match status" value="1"/>
</dbReference>
<dbReference type="OrthoDB" id="26525at2759"/>
<evidence type="ECO:0000256" key="3">
    <source>
        <dbReference type="ARBA" id="ARBA00022837"/>
    </source>
</evidence>
<dbReference type="SMART" id="SM00054">
    <property type="entry name" value="EFh"/>
    <property type="match status" value="3"/>
</dbReference>
<evidence type="ECO:0000256" key="2">
    <source>
        <dbReference type="ARBA" id="ARBA00022737"/>
    </source>
</evidence>
<name>A0A0K9NSS5_ZOSMR</name>
<dbReference type="Gene3D" id="1.10.238.10">
    <property type="entry name" value="EF-hand"/>
    <property type="match status" value="2"/>
</dbReference>
<evidence type="ECO:0000313" key="5">
    <source>
        <dbReference type="EMBL" id="KMZ59836.1"/>
    </source>
</evidence>
<dbReference type="PROSITE" id="PS50222">
    <property type="entry name" value="EF_HAND_2"/>
    <property type="match status" value="3"/>
</dbReference>
<keyword evidence="1" id="KW-0479">Metal-binding</keyword>
<dbReference type="EMBL" id="LFYR01001714">
    <property type="protein sequence ID" value="KMZ59836.1"/>
    <property type="molecule type" value="Genomic_DNA"/>
</dbReference>
<dbReference type="InterPro" id="IPR011992">
    <property type="entry name" value="EF-hand-dom_pair"/>
</dbReference>
<keyword evidence="6" id="KW-1185">Reference proteome</keyword>
<protein>
    <submittedName>
        <fullName evidence="5">Calmodulin-like protein</fullName>
    </submittedName>
</protein>
<feature type="domain" description="EF-hand" evidence="4">
    <location>
        <begin position="111"/>
        <end position="142"/>
    </location>
</feature>
<dbReference type="AlphaFoldDB" id="A0A0K9NSS5"/>
<dbReference type="OMA" id="WAGADKE"/>
<keyword evidence="3" id="KW-0106">Calcium</keyword>
<dbReference type="InterPro" id="IPR039647">
    <property type="entry name" value="EF_hand_pair_protein_CML-like"/>
</dbReference>
<proteinExistence type="predicted"/>
<dbReference type="Proteomes" id="UP000036987">
    <property type="component" value="Unassembled WGS sequence"/>
</dbReference>
<reference evidence="6" key="1">
    <citation type="journal article" date="2016" name="Nature">
        <title>The genome of the seagrass Zostera marina reveals angiosperm adaptation to the sea.</title>
        <authorList>
            <person name="Olsen J.L."/>
            <person name="Rouze P."/>
            <person name="Verhelst B."/>
            <person name="Lin Y.-C."/>
            <person name="Bayer T."/>
            <person name="Collen J."/>
            <person name="Dattolo E."/>
            <person name="De Paoli E."/>
            <person name="Dittami S."/>
            <person name="Maumus F."/>
            <person name="Michel G."/>
            <person name="Kersting A."/>
            <person name="Lauritano C."/>
            <person name="Lohaus R."/>
            <person name="Toepel M."/>
            <person name="Tonon T."/>
            <person name="Vanneste K."/>
            <person name="Amirebrahimi M."/>
            <person name="Brakel J."/>
            <person name="Bostroem C."/>
            <person name="Chovatia M."/>
            <person name="Grimwood J."/>
            <person name="Jenkins J.W."/>
            <person name="Jueterbock A."/>
            <person name="Mraz A."/>
            <person name="Stam W.T."/>
            <person name="Tice H."/>
            <person name="Bornberg-Bauer E."/>
            <person name="Green P.J."/>
            <person name="Pearson G.A."/>
            <person name="Procaccini G."/>
            <person name="Duarte C.M."/>
            <person name="Schmutz J."/>
            <person name="Reusch T.B.H."/>
            <person name="Van de Peer Y."/>
        </authorList>
    </citation>
    <scope>NUCLEOTIDE SEQUENCE [LARGE SCALE GENOMIC DNA]</scope>
    <source>
        <strain evidence="6">cv. Finnish</strain>
    </source>
</reference>
<keyword evidence="2" id="KW-0677">Repeat</keyword>
<evidence type="ECO:0000313" key="6">
    <source>
        <dbReference type="Proteomes" id="UP000036987"/>
    </source>
</evidence>
<dbReference type="FunFam" id="1.10.238.10:FF:000001">
    <property type="entry name" value="Calmodulin 1"/>
    <property type="match status" value="1"/>
</dbReference>
<organism evidence="5 6">
    <name type="scientific">Zostera marina</name>
    <name type="common">Eelgrass</name>
    <dbReference type="NCBI Taxonomy" id="29655"/>
    <lineage>
        <taxon>Eukaryota</taxon>
        <taxon>Viridiplantae</taxon>
        <taxon>Streptophyta</taxon>
        <taxon>Embryophyta</taxon>
        <taxon>Tracheophyta</taxon>
        <taxon>Spermatophyta</taxon>
        <taxon>Magnoliopsida</taxon>
        <taxon>Liliopsida</taxon>
        <taxon>Zosteraceae</taxon>
        <taxon>Zostera</taxon>
    </lineage>
</organism>
<feature type="domain" description="EF-hand" evidence="4">
    <location>
        <begin position="1"/>
        <end position="34"/>
    </location>
</feature>
<gene>
    <name evidence="5" type="ORF">ZOSMA_64G00530</name>
</gene>
<dbReference type="InterPro" id="IPR002048">
    <property type="entry name" value="EF_hand_dom"/>
</dbReference>
<dbReference type="STRING" id="29655.A0A0K9NSS5"/>
<feature type="domain" description="EF-hand" evidence="4">
    <location>
        <begin position="37"/>
        <end position="72"/>
    </location>
</feature>
<dbReference type="InterPro" id="IPR018247">
    <property type="entry name" value="EF_Hand_1_Ca_BS"/>
</dbReference>
<evidence type="ECO:0000259" key="4">
    <source>
        <dbReference type="PROSITE" id="PS50222"/>
    </source>
</evidence>
<comment type="caution">
    <text evidence="5">The sequence shown here is derived from an EMBL/GenBank/DDBJ whole genome shotgun (WGS) entry which is preliminary data.</text>
</comment>
<evidence type="ECO:0000256" key="1">
    <source>
        <dbReference type="ARBA" id="ARBA00022723"/>
    </source>
</evidence>
<sequence length="142" mass="16124">MEYVQQIFQRFDLDGDEKISPVELHTMCTQSIAVADLSLEDVDELVASFDSDGDGLLGFEDFTKAVEEEEDNCRNEELKQAFGVYVEKDGSDHITAHSLMKALEVLLGEKRELEQCKDIICSFDLDGDGVISFHEFRHMIVR</sequence>